<evidence type="ECO:0000256" key="6">
    <source>
        <dbReference type="ARBA" id="ARBA00022840"/>
    </source>
</evidence>
<dbReference type="PROSITE" id="PS00107">
    <property type="entry name" value="PROTEIN_KINASE_ATP"/>
    <property type="match status" value="2"/>
</dbReference>
<dbReference type="PANTHER" id="PTHR27005">
    <property type="entry name" value="WALL-ASSOCIATED RECEPTOR KINASE-LIKE 21"/>
    <property type="match status" value="1"/>
</dbReference>
<keyword evidence="4" id="KW-0418">Kinase</keyword>
<keyword evidence="3 7" id="KW-0547">Nucleotide-binding</keyword>
<dbReference type="InterPro" id="IPR000719">
    <property type="entry name" value="Prot_kinase_dom"/>
</dbReference>
<dbReference type="InterPro" id="IPR001245">
    <property type="entry name" value="Ser-Thr/Tyr_kinase_cat_dom"/>
</dbReference>
<dbReference type="InterPro" id="IPR018247">
    <property type="entry name" value="EF_Hand_1_Ca_BS"/>
</dbReference>
<dbReference type="PANTHER" id="PTHR27005:SF468">
    <property type="entry name" value="OS01G0310500 PROTEIN"/>
    <property type="match status" value="1"/>
</dbReference>
<comment type="caution">
    <text evidence="10">The sequence shown here is derived from an EMBL/GenBank/DDBJ whole genome shotgun (WGS) entry which is preliminary data.</text>
</comment>
<dbReference type="PROSITE" id="PS50011">
    <property type="entry name" value="PROTEIN_KINASE_DOM"/>
    <property type="match status" value="1"/>
</dbReference>
<dbReference type="InterPro" id="IPR045274">
    <property type="entry name" value="WAK-like"/>
</dbReference>
<dbReference type="InterPro" id="IPR008271">
    <property type="entry name" value="Ser/Thr_kinase_AS"/>
</dbReference>
<proteinExistence type="predicted"/>
<dbReference type="InterPro" id="IPR011009">
    <property type="entry name" value="Kinase-like_dom_sf"/>
</dbReference>
<dbReference type="InterPro" id="IPR011992">
    <property type="entry name" value="EF-hand-dom_pair"/>
</dbReference>
<feature type="domain" description="EF-hand" evidence="9">
    <location>
        <begin position="609"/>
        <end position="644"/>
    </location>
</feature>
<dbReference type="GO" id="GO:0005524">
    <property type="term" value="F:ATP binding"/>
    <property type="evidence" value="ECO:0007669"/>
    <property type="project" value="UniProtKB-UniRule"/>
</dbReference>
<dbReference type="Pfam" id="PF13499">
    <property type="entry name" value="EF-hand_7"/>
    <property type="match status" value="2"/>
</dbReference>
<dbReference type="SMART" id="SM00054">
    <property type="entry name" value="EFh"/>
    <property type="match status" value="4"/>
</dbReference>
<accession>A0A8T0SL91</accession>
<evidence type="ECO:0000259" key="8">
    <source>
        <dbReference type="PROSITE" id="PS50011"/>
    </source>
</evidence>
<evidence type="ECO:0000256" key="7">
    <source>
        <dbReference type="PROSITE-ProRule" id="PRU10141"/>
    </source>
</evidence>
<sequence length="690" mass="78619">MTAKRAAPRMRRRWRTNPGSVSPCKCVARITRCFPSSVLHGLFMDYQGNTLTDFLKTNGHVVLQRVSNYNLRSFTEEEIRHITNGYSALLGKGAFGEVYRGVLDDQCLVAVKKYKDGTRKEDLAKEVIVHSLIANHKNVVRLFGCCTEENALAIVMEFICNGNLANILHRGNANGHVFFPLDRRLSIAIELAEVLSYMHSMYSPILHGDIKPDNILLNENFEPKISDFGIARLISFDGTEHTQNIIGSIDYLDPQHTQTGILTPKIDVYSFGVLLVEMITRKKAAAGKNYLIQSFIEALKRGKKVRQMFDKEIVDGKKSIKVLDDIAMLAAQCLIWENKQRPEMVEVADRLRKCRNDLQQRRRGAMLESSGSNYPINPTKKEQPTQALATISLDELKEITRNFSYDTLIGQGSHSEVFLGELKDSRKCVVKILEYPDVEELDNEFLLKVQSVSRLEHNNFQLLGYYTAGNVCALVYEYSSRGSLHDILHEHPWLQNAKKAPNVPLRDIVKWRLKEFSRMSRFKRRALRVIADHLSAEEVEGIKEMFKIMDTDNDGIVSYEQLKTGLAKLGSQLAESEVQMLIEAVDTNGRGALEYGEFLAVSLHLQRMANDKHRRRAFLFFDKDGNGFIEPEELREALVHDGAADSMEMVNDILHEVDTDKDGKISYDEFVAMMKKDRRKASRQLLKRKI</sequence>
<dbReference type="Gene3D" id="1.10.238.10">
    <property type="entry name" value="EF-hand"/>
    <property type="match status" value="1"/>
</dbReference>
<keyword evidence="2" id="KW-0808">Transferase</keyword>
<evidence type="ECO:0000256" key="2">
    <source>
        <dbReference type="ARBA" id="ARBA00022679"/>
    </source>
</evidence>
<dbReference type="PROSITE" id="PS00108">
    <property type="entry name" value="PROTEIN_KINASE_ST"/>
    <property type="match status" value="1"/>
</dbReference>
<dbReference type="GO" id="GO:0005509">
    <property type="term" value="F:calcium ion binding"/>
    <property type="evidence" value="ECO:0007669"/>
    <property type="project" value="InterPro"/>
</dbReference>
<keyword evidence="5" id="KW-0106">Calcium</keyword>
<feature type="binding site" evidence="7">
    <location>
        <position position="431"/>
    </location>
    <ligand>
        <name>ATP</name>
        <dbReference type="ChEBI" id="CHEBI:30616"/>
    </ligand>
</feature>
<reference evidence="10 11" key="1">
    <citation type="submission" date="2020-05" db="EMBL/GenBank/DDBJ databases">
        <title>WGS assembly of Panicum virgatum.</title>
        <authorList>
            <person name="Lovell J.T."/>
            <person name="Jenkins J."/>
            <person name="Shu S."/>
            <person name="Juenger T.E."/>
            <person name="Schmutz J."/>
        </authorList>
    </citation>
    <scope>NUCLEOTIDE SEQUENCE [LARGE SCALE GENOMIC DNA]</scope>
    <source>
        <strain evidence="11">cv. AP13</strain>
    </source>
</reference>
<dbReference type="GO" id="GO:0004674">
    <property type="term" value="F:protein serine/threonine kinase activity"/>
    <property type="evidence" value="ECO:0007669"/>
    <property type="project" value="UniProtKB-KW"/>
</dbReference>
<evidence type="ECO:0000313" key="11">
    <source>
        <dbReference type="Proteomes" id="UP000823388"/>
    </source>
</evidence>
<name>A0A8T0SL91_PANVG</name>
<dbReference type="FunFam" id="1.10.510.10:FF:000474">
    <property type="entry name" value="Wall-associated receptor kinase 3"/>
    <property type="match status" value="1"/>
</dbReference>
<dbReference type="InterPro" id="IPR002048">
    <property type="entry name" value="EF_hand_dom"/>
</dbReference>
<dbReference type="GO" id="GO:0007166">
    <property type="term" value="P:cell surface receptor signaling pathway"/>
    <property type="evidence" value="ECO:0007669"/>
    <property type="project" value="InterPro"/>
</dbReference>
<dbReference type="SUPFAM" id="SSF56112">
    <property type="entry name" value="Protein kinase-like (PK-like)"/>
    <property type="match status" value="2"/>
</dbReference>
<dbReference type="CDD" id="cd00051">
    <property type="entry name" value="EFh"/>
    <property type="match status" value="1"/>
</dbReference>
<evidence type="ECO:0000313" key="10">
    <source>
        <dbReference type="EMBL" id="KAG2597226.1"/>
    </source>
</evidence>
<dbReference type="Proteomes" id="UP000823388">
    <property type="component" value="Chromosome 5K"/>
</dbReference>
<keyword evidence="1" id="KW-0723">Serine/threonine-protein kinase</keyword>
<dbReference type="AlphaFoldDB" id="A0A8T0SL91"/>
<dbReference type="FunFam" id="1.10.238.10:FF:000050">
    <property type="entry name" value="Calcium-dependent protein kinase 7"/>
    <property type="match status" value="1"/>
</dbReference>
<feature type="domain" description="Protein kinase" evidence="8">
    <location>
        <begin position="84"/>
        <end position="358"/>
    </location>
</feature>
<dbReference type="SMART" id="SM00220">
    <property type="entry name" value="S_TKc"/>
    <property type="match status" value="1"/>
</dbReference>
<protein>
    <submittedName>
        <fullName evidence="10">Uncharacterized protein</fullName>
    </submittedName>
</protein>
<dbReference type="Pfam" id="PF07714">
    <property type="entry name" value="PK_Tyr_Ser-Thr"/>
    <property type="match status" value="2"/>
</dbReference>
<evidence type="ECO:0000256" key="1">
    <source>
        <dbReference type="ARBA" id="ARBA00022527"/>
    </source>
</evidence>
<keyword evidence="11" id="KW-1185">Reference proteome</keyword>
<dbReference type="Gene3D" id="1.10.510.10">
    <property type="entry name" value="Transferase(Phosphotransferase) domain 1"/>
    <property type="match status" value="1"/>
</dbReference>
<dbReference type="SUPFAM" id="SSF47473">
    <property type="entry name" value="EF-hand"/>
    <property type="match status" value="1"/>
</dbReference>
<dbReference type="PROSITE" id="PS00018">
    <property type="entry name" value="EF_HAND_1"/>
    <property type="match status" value="2"/>
</dbReference>
<dbReference type="InterPro" id="IPR017441">
    <property type="entry name" value="Protein_kinase_ATP_BS"/>
</dbReference>
<keyword evidence="6 7" id="KW-0067">ATP-binding</keyword>
<dbReference type="Gene3D" id="3.30.200.20">
    <property type="entry name" value="Phosphorylase Kinase, domain 1"/>
    <property type="match status" value="2"/>
</dbReference>
<evidence type="ECO:0000256" key="5">
    <source>
        <dbReference type="ARBA" id="ARBA00022837"/>
    </source>
</evidence>
<evidence type="ECO:0000256" key="3">
    <source>
        <dbReference type="ARBA" id="ARBA00022741"/>
    </source>
</evidence>
<dbReference type="EMBL" id="CM029045">
    <property type="protein sequence ID" value="KAG2597226.1"/>
    <property type="molecule type" value="Genomic_DNA"/>
</dbReference>
<feature type="domain" description="EF-hand" evidence="9">
    <location>
        <begin position="645"/>
        <end position="680"/>
    </location>
</feature>
<feature type="binding site" evidence="7">
    <location>
        <position position="113"/>
    </location>
    <ligand>
        <name>ATP</name>
        <dbReference type="ChEBI" id="CHEBI:30616"/>
    </ligand>
</feature>
<dbReference type="PROSITE" id="PS50222">
    <property type="entry name" value="EF_HAND_2"/>
    <property type="match status" value="3"/>
</dbReference>
<evidence type="ECO:0000259" key="9">
    <source>
        <dbReference type="PROSITE" id="PS50222"/>
    </source>
</evidence>
<gene>
    <name evidence="10" type="ORF">PVAP13_5KG193200</name>
</gene>
<dbReference type="GO" id="GO:0005886">
    <property type="term" value="C:plasma membrane"/>
    <property type="evidence" value="ECO:0007669"/>
    <property type="project" value="TreeGrafter"/>
</dbReference>
<organism evidence="10 11">
    <name type="scientific">Panicum virgatum</name>
    <name type="common">Blackwell switchgrass</name>
    <dbReference type="NCBI Taxonomy" id="38727"/>
    <lineage>
        <taxon>Eukaryota</taxon>
        <taxon>Viridiplantae</taxon>
        <taxon>Streptophyta</taxon>
        <taxon>Embryophyta</taxon>
        <taxon>Tracheophyta</taxon>
        <taxon>Spermatophyta</taxon>
        <taxon>Magnoliopsida</taxon>
        <taxon>Liliopsida</taxon>
        <taxon>Poales</taxon>
        <taxon>Poaceae</taxon>
        <taxon>PACMAD clade</taxon>
        <taxon>Panicoideae</taxon>
        <taxon>Panicodae</taxon>
        <taxon>Paniceae</taxon>
        <taxon>Panicinae</taxon>
        <taxon>Panicum</taxon>
        <taxon>Panicum sect. Hiantes</taxon>
    </lineage>
</organism>
<feature type="domain" description="EF-hand" evidence="9">
    <location>
        <begin position="537"/>
        <end position="572"/>
    </location>
</feature>
<evidence type="ECO:0000256" key="4">
    <source>
        <dbReference type="ARBA" id="ARBA00022777"/>
    </source>
</evidence>